<dbReference type="SUPFAM" id="SSF49899">
    <property type="entry name" value="Concanavalin A-like lectins/glucanases"/>
    <property type="match status" value="1"/>
</dbReference>
<dbReference type="InterPro" id="IPR036383">
    <property type="entry name" value="TSP1_rpt_sf"/>
</dbReference>
<evidence type="ECO:0000256" key="1">
    <source>
        <dbReference type="ARBA" id="ARBA00004613"/>
    </source>
</evidence>
<dbReference type="InterPro" id="IPR000884">
    <property type="entry name" value="TSP1_rpt"/>
</dbReference>
<evidence type="ECO:0000313" key="8">
    <source>
        <dbReference type="Proteomes" id="UP000053240"/>
    </source>
</evidence>
<dbReference type="Gene3D" id="2.60.120.200">
    <property type="match status" value="1"/>
</dbReference>
<dbReference type="EMBL" id="KQ461185">
    <property type="protein sequence ID" value="KPJ07399.1"/>
    <property type="molecule type" value="Genomic_DNA"/>
</dbReference>
<accession>A0A194QPV2</accession>
<keyword evidence="3" id="KW-0677">Repeat</keyword>
<protein>
    <recommendedName>
        <fullName evidence="6">Laminin G domain-containing protein</fullName>
    </recommendedName>
</protein>
<dbReference type="Pfam" id="PF02210">
    <property type="entry name" value="Laminin_G_2"/>
    <property type="match status" value="1"/>
</dbReference>
<dbReference type="InParanoid" id="A0A194QPV2"/>
<name>A0A194QPV2_PAPMA</name>
<keyword evidence="8" id="KW-1185">Reference proteome</keyword>
<dbReference type="STRING" id="76193.A0A194QPV2"/>
<comment type="caution">
    <text evidence="4">Lacks conserved residue(s) required for the propagation of feature annotation.</text>
</comment>
<dbReference type="GO" id="GO:0005576">
    <property type="term" value="C:extracellular region"/>
    <property type="evidence" value="ECO:0007669"/>
    <property type="project" value="UniProtKB-SubCell"/>
</dbReference>
<dbReference type="InterPro" id="IPR050439">
    <property type="entry name" value="ADAMTS_ADAMTS-like"/>
</dbReference>
<dbReference type="SMART" id="SM00209">
    <property type="entry name" value="TSP1"/>
    <property type="match status" value="1"/>
</dbReference>
<dbReference type="InterPro" id="IPR001791">
    <property type="entry name" value="Laminin_G"/>
</dbReference>
<comment type="subcellular location">
    <subcellularLocation>
        <location evidence="1">Secreted</location>
    </subcellularLocation>
</comment>
<organism evidence="7 8">
    <name type="scientific">Papilio machaon</name>
    <name type="common">Old World swallowtail butterfly</name>
    <dbReference type="NCBI Taxonomy" id="76193"/>
    <lineage>
        <taxon>Eukaryota</taxon>
        <taxon>Metazoa</taxon>
        <taxon>Ecdysozoa</taxon>
        <taxon>Arthropoda</taxon>
        <taxon>Hexapoda</taxon>
        <taxon>Insecta</taxon>
        <taxon>Pterygota</taxon>
        <taxon>Neoptera</taxon>
        <taxon>Endopterygota</taxon>
        <taxon>Lepidoptera</taxon>
        <taxon>Glossata</taxon>
        <taxon>Ditrysia</taxon>
        <taxon>Papilionoidea</taxon>
        <taxon>Papilionidae</taxon>
        <taxon>Papilioninae</taxon>
        <taxon>Papilio</taxon>
    </lineage>
</organism>
<evidence type="ECO:0000256" key="2">
    <source>
        <dbReference type="ARBA" id="ARBA00022525"/>
    </source>
</evidence>
<dbReference type="InterPro" id="IPR048287">
    <property type="entry name" value="TSPN-like_N"/>
</dbReference>
<feature type="domain" description="Laminin G" evidence="6">
    <location>
        <begin position="275"/>
        <end position="462"/>
    </location>
</feature>
<dbReference type="GO" id="GO:0006508">
    <property type="term" value="P:proteolysis"/>
    <property type="evidence" value="ECO:0007669"/>
    <property type="project" value="TreeGrafter"/>
</dbReference>
<dbReference type="Pfam" id="PF00090">
    <property type="entry name" value="TSP_1"/>
    <property type="match status" value="1"/>
</dbReference>
<dbReference type="InterPro" id="IPR013320">
    <property type="entry name" value="ConA-like_dom_sf"/>
</dbReference>
<gene>
    <name evidence="7" type="ORF">RR48_08412</name>
</gene>
<feature type="signal peptide" evidence="5">
    <location>
        <begin position="1"/>
        <end position="33"/>
    </location>
</feature>
<proteinExistence type="predicted"/>
<dbReference type="Proteomes" id="UP000053240">
    <property type="component" value="Unassembled WGS sequence"/>
</dbReference>
<dbReference type="AlphaFoldDB" id="A0A194QPV2"/>
<sequence>MAFRALCPINGGLSNRHLFVVILFLCQTIVCDSQCPKFAEKPLETRVDDASIVFRAVVIQAHFQSKTLDLALVSIYRGGVELASVSQYSGSPYNTTDRKTLDLALVSIYRGGVELASVSQYSGSPYNTTDRQVNLKVSPQIEGCFNWSMAPSQSEFIIFARISDPAEDLETTPADGPWLEATSAAVPWSLGVDIAIWNAVGWAGWGEWGVCSKTCGGGKQIRRRYCSKALCEGFGEQRRSCNSFDCTVSINPLAPDARRNFHPTQARWGSVPDRPHAFSLRPNSYIWIASSELFATGRTFPSEFTLFVSLRLRPESGGYGQGTLFSLRSRRRSGSFLSLELAGRGAARLVHAGAGLSRSIYLAVPLYDFRWHHIAISVHDDNTVRVYVDCRWLRTDVLEKDALDTPTDADLIIGYLFSGDLEQLVLVPKAGQAHKQCSSQVVGGDLEQLVLVPKAGQAHKQCSSQVVGVTSLPDTLQLP</sequence>
<dbReference type="GO" id="GO:0031012">
    <property type="term" value="C:extracellular matrix"/>
    <property type="evidence" value="ECO:0007669"/>
    <property type="project" value="TreeGrafter"/>
</dbReference>
<dbReference type="PANTHER" id="PTHR13723">
    <property type="entry name" value="ADAMTS A DISINTEGRIN AND METALLOPROTEASE WITH THROMBOSPONDIN MOTIFS PROTEASE"/>
    <property type="match status" value="1"/>
</dbReference>
<evidence type="ECO:0000256" key="4">
    <source>
        <dbReference type="PROSITE-ProRule" id="PRU00122"/>
    </source>
</evidence>
<keyword evidence="2" id="KW-0964">Secreted</keyword>
<dbReference type="PROSITE" id="PS50025">
    <property type="entry name" value="LAM_G_DOMAIN"/>
    <property type="match status" value="1"/>
</dbReference>
<dbReference type="SMART" id="SM00282">
    <property type="entry name" value="LamG"/>
    <property type="match status" value="1"/>
</dbReference>
<feature type="chain" id="PRO_5008264544" description="Laminin G domain-containing protein" evidence="5">
    <location>
        <begin position="34"/>
        <end position="479"/>
    </location>
</feature>
<evidence type="ECO:0000313" key="7">
    <source>
        <dbReference type="EMBL" id="KPJ07399.1"/>
    </source>
</evidence>
<reference evidence="7 8" key="1">
    <citation type="journal article" date="2015" name="Nat. Commun.">
        <title>Outbred genome sequencing and CRISPR/Cas9 gene editing in butterflies.</title>
        <authorList>
            <person name="Li X."/>
            <person name="Fan D."/>
            <person name="Zhang W."/>
            <person name="Liu G."/>
            <person name="Zhang L."/>
            <person name="Zhao L."/>
            <person name="Fang X."/>
            <person name="Chen L."/>
            <person name="Dong Y."/>
            <person name="Chen Y."/>
            <person name="Ding Y."/>
            <person name="Zhao R."/>
            <person name="Feng M."/>
            <person name="Zhu Y."/>
            <person name="Feng Y."/>
            <person name="Jiang X."/>
            <person name="Zhu D."/>
            <person name="Xiang H."/>
            <person name="Feng X."/>
            <person name="Li S."/>
            <person name="Wang J."/>
            <person name="Zhang G."/>
            <person name="Kronforst M.R."/>
            <person name="Wang W."/>
        </authorList>
    </citation>
    <scope>NUCLEOTIDE SEQUENCE [LARGE SCALE GENOMIC DNA]</scope>
    <source>
        <strain evidence="7">Ya'a_city_454_Pm</strain>
        <tissue evidence="7">Whole body</tissue>
    </source>
</reference>
<evidence type="ECO:0000256" key="5">
    <source>
        <dbReference type="SAM" id="SignalP"/>
    </source>
</evidence>
<dbReference type="GO" id="GO:0004222">
    <property type="term" value="F:metalloendopeptidase activity"/>
    <property type="evidence" value="ECO:0007669"/>
    <property type="project" value="TreeGrafter"/>
</dbReference>
<dbReference type="PROSITE" id="PS50092">
    <property type="entry name" value="TSP1"/>
    <property type="match status" value="1"/>
</dbReference>
<dbReference type="PANTHER" id="PTHR13723:SF281">
    <property type="entry name" value="PAPILIN"/>
    <property type="match status" value="1"/>
</dbReference>
<dbReference type="SMART" id="SM00210">
    <property type="entry name" value="TSPN"/>
    <property type="match status" value="1"/>
</dbReference>
<evidence type="ECO:0000259" key="6">
    <source>
        <dbReference type="PROSITE" id="PS50025"/>
    </source>
</evidence>
<keyword evidence="5" id="KW-0732">Signal</keyword>
<dbReference type="SUPFAM" id="SSF82895">
    <property type="entry name" value="TSP-1 type 1 repeat"/>
    <property type="match status" value="1"/>
</dbReference>
<dbReference type="GO" id="GO:0030198">
    <property type="term" value="P:extracellular matrix organization"/>
    <property type="evidence" value="ECO:0007669"/>
    <property type="project" value="TreeGrafter"/>
</dbReference>
<evidence type="ECO:0000256" key="3">
    <source>
        <dbReference type="ARBA" id="ARBA00022737"/>
    </source>
</evidence>
<dbReference type="Gene3D" id="2.20.100.10">
    <property type="entry name" value="Thrombospondin type-1 (TSP1) repeat"/>
    <property type="match status" value="1"/>
</dbReference>